<dbReference type="AlphaFoldDB" id="A0A1G6JJP5"/>
<reference evidence="8" key="1">
    <citation type="submission" date="2016-10" db="EMBL/GenBank/DDBJ databases">
        <authorList>
            <person name="Varghese N."/>
            <person name="Submissions S."/>
        </authorList>
    </citation>
    <scope>NUCLEOTIDE SEQUENCE [LARGE SCALE GENOMIC DNA]</scope>
    <source>
        <strain evidence="8">DSM 45421</strain>
    </source>
</reference>
<comment type="subcellular location">
    <subcellularLocation>
        <location evidence="1">Membrane</location>
        <topology evidence="1">Multi-pass membrane protein</topology>
    </subcellularLocation>
</comment>
<evidence type="ECO:0000256" key="3">
    <source>
        <dbReference type="ARBA" id="ARBA00022989"/>
    </source>
</evidence>
<feature type="domain" description="ABC-2 type transporter transmembrane" evidence="6">
    <location>
        <begin position="22"/>
        <end position="222"/>
    </location>
</feature>
<dbReference type="RefSeq" id="WP_091363406.1">
    <property type="nucleotide sequence ID" value="NZ_FMZF01000001.1"/>
</dbReference>
<proteinExistence type="predicted"/>
<feature type="transmembrane region" description="Helical" evidence="5">
    <location>
        <begin position="39"/>
        <end position="58"/>
    </location>
</feature>
<dbReference type="InterPro" id="IPR013525">
    <property type="entry name" value="ABC2_TM"/>
</dbReference>
<keyword evidence="2 5" id="KW-0812">Transmembrane</keyword>
<dbReference type="OrthoDB" id="3214063at2"/>
<dbReference type="Proteomes" id="UP000199416">
    <property type="component" value="Unassembled WGS sequence"/>
</dbReference>
<dbReference type="GO" id="GO:0140359">
    <property type="term" value="F:ABC-type transporter activity"/>
    <property type="evidence" value="ECO:0007669"/>
    <property type="project" value="InterPro"/>
</dbReference>
<dbReference type="PANTHER" id="PTHR43027">
    <property type="entry name" value="DOXORUBICIN RESISTANCE ABC TRANSPORTER PERMEASE PROTEIN DRRC-RELATED"/>
    <property type="match status" value="1"/>
</dbReference>
<dbReference type="PANTHER" id="PTHR43027:SF2">
    <property type="entry name" value="TRANSPORT PERMEASE PROTEIN"/>
    <property type="match status" value="1"/>
</dbReference>
<keyword evidence="4 5" id="KW-0472">Membrane</keyword>
<organism evidence="7 8">
    <name type="scientific">Geodermatophilus telluris</name>
    <dbReference type="NCBI Taxonomy" id="1190417"/>
    <lineage>
        <taxon>Bacteria</taxon>
        <taxon>Bacillati</taxon>
        <taxon>Actinomycetota</taxon>
        <taxon>Actinomycetes</taxon>
        <taxon>Geodermatophilales</taxon>
        <taxon>Geodermatophilaceae</taxon>
        <taxon>Geodermatophilus</taxon>
    </lineage>
</organism>
<feature type="transmembrane region" description="Helical" evidence="5">
    <location>
        <begin position="182"/>
        <end position="201"/>
    </location>
</feature>
<dbReference type="GO" id="GO:0016020">
    <property type="term" value="C:membrane"/>
    <property type="evidence" value="ECO:0007669"/>
    <property type="project" value="UniProtKB-SubCell"/>
</dbReference>
<dbReference type="Pfam" id="PF01061">
    <property type="entry name" value="ABC2_membrane"/>
    <property type="match status" value="1"/>
</dbReference>
<gene>
    <name evidence="7" type="ORF">SAMN05660690_0855</name>
</gene>
<feature type="transmembrane region" description="Helical" evidence="5">
    <location>
        <begin position="111"/>
        <end position="136"/>
    </location>
</feature>
<accession>A0A1G6JJP5</accession>
<sequence length="272" mass="28400">MTATTAPAVPAATAGPSRLRRVGALARAETLLLLRNRTAVVNSVLSPLLLVALVPLFGTDEAPLGQALLAAAAGFTLVFLTYYNLVVTYVARREALVLQRMRTGELTDGEVLAATAVPTLLVTAVQMAVVAVGVVVLGEWRAPVDPVLPVLAVLLGAVLMVVLATLSSVWTRTPESAQVTTLPVVVAATAASGLFFPLTALPEVLATVARLLPLTPVVELVQLGLSGRTWDGAAVAGADLWWAALGPVVTLLAWVLVAGALSLRWFRWAPKR</sequence>
<evidence type="ECO:0000256" key="2">
    <source>
        <dbReference type="ARBA" id="ARBA00022692"/>
    </source>
</evidence>
<evidence type="ECO:0000256" key="1">
    <source>
        <dbReference type="ARBA" id="ARBA00004141"/>
    </source>
</evidence>
<evidence type="ECO:0000259" key="6">
    <source>
        <dbReference type="Pfam" id="PF01061"/>
    </source>
</evidence>
<feature type="transmembrane region" description="Helical" evidence="5">
    <location>
        <begin position="64"/>
        <end position="90"/>
    </location>
</feature>
<evidence type="ECO:0000256" key="4">
    <source>
        <dbReference type="ARBA" id="ARBA00023136"/>
    </source>
</evidence>
<dbReference type="EMBL" id="FMZF01000001">
    <property type="protein sequence ID" value="SDC18887.1"/>
    <property type="molecule type" value="Genomic_DNA"/>
</dbReference>
<feature type="transmembrane region" description="Helical" evidence="5">
    <location>
        <begin position="148"/>
        <end position="170"/>
    </location>
</feature>
<evidence type="ECO:0000256" key="5">
    <source>
        <dbReference type="SAM" id="Phobius"/>
    </source>
</evidence>
<dbReference type="InterPro" id="IPR052902">
    <property type="entry name" value="ABC-2_transporter"/>
</dbReference>
<feature type="transmembrane region" description="Helical" evidence="5">
    <location>
        <begin position="240"/>
        <end position="266"/>
    </location>
</feature>
<dbReference type="STRING" id="1190417.SAMN05660690_0855"/>
<evidence type="ECO:0000313" key="7">
    <source>
        <dbReference type="EMBL" id="SDC18887.1"/>
    </source>
</evidence>
<keyword evidence="8" id="KW-1185">Reference proteome</keyword>
<evidence type="ECO:0000313" key="8">
    <source>
        <dbReference type="Proteomes" id="UP000199416"/>
    </source>
</evidence>
<keyword evidence="3 5" id="KW-1133">Transmembrane helix</keyword>
<name>A0A1G6JJP5_9ACTN</name>
<protein>
    <submittedName>
        <fullName evidence="7">ABC-2 type transport system permease protein</fullName>
    </submittedName>
</protein>